<dbReference type="Pfam" id="PF00534">
    <property type="entry name" value="Glycos_transf_1"/>
    <property type="match status" value="1"/>
</dbReference>
<dbReference type="InterPro" id="IPR001296">
    <property type="entry name" value="Glyco_trans_1"/>
</dbReference>
<organism evidence="2 3">
    <name type="scientific">Oceanibacterium hippocampi</name>
    <dbReference type="NCBI Taxonomy" id="745714"/>
    <lineage>
        <taxon>Bacteria</taxon>
        <taxon>Pseudomonadati</taxon>
        <taxon>Pseudomonadota</taxon>
        <taxon>Alphaproteobacteria</taxon>
        <taxon>Sneathiellales</taxon>
        <taxon>Sneathiellaceae</taxon>
        <taxon>Oceanibacterium</taxon>
    </lineage>
</organism>
<sequence length="417" mass="45298">MTAAVSAVAFILKGYPRLSETFIAQEIHALERLGLDIRIVSLRHPTDKARHPVHGEIRAQVGYLPEYLHHEPLRVLGALARVWRRPRFADALAAWWRDLKRDPTRNRVRRFGQALVLAAELDPSVGRLHAHFLHTPASVARYASLLSGLPWSCSAHAKDIWTSPAWEIREKLAELDWLVTCTAANADFLAALAPGPDLVQLVYHGLDLDRFPAPERSPESTGQGGPLRLLTVARAVEKKGLDDLLKALAMLPPSLDWRWEHIGGGPDLPRLKSWAAEAGLSPRISWRGAAPQAAVIAACRDADLFVLPSRIAADGDRDGLPNVLMEAQSQRLACVATAVSAIPELIKDSETGLLVAPDDPAALAAAIERAGRDPDLRDRLAERALANLRENFALAPCLAPLAARFGLVAAPAARANG</sequence>
<accession>A0A1Y5RLK3</accession>
<dbReference type="AlphaFoldDB" id="A0A1Y5RLK3"/>
<dbReference type="Gene3D" id="3.40.50.2000">
    <property type="entry name" value="Glycogen Phosphorylase B"/>
    <property type="match status" value="2"/>
</dbReference>
<evidence type="ECO:0000259" key="1">
    <source>
        <dbReference type="Pfam" id="PF00534"/>
    </source>
</evidence>
<dbReference type="EMBL" id="FWFR01000001">
    <property type="protein sequence ID" value="SLN19923.1"/>
    <property type="molecule type" value="Genomic_DNA"/>
</dbReference>
<keyword evidence="2" id="KW-0328">Glycosyltransferase</keyword>
<protein>
    <submittedName>
        <fullName evidence="2">Alpha-D-kanosaminyltransferase</fullName>
        <ecNumber evidence="2">2.4.1.301</ecNumber>
    </submittedName>
</protein>
<evidence type="ECO:0000313" key="3">
    <source>
        <dbReference type="Proteomes" id="UP000193200"/>
    </source>
</evidence>
<dbReference type="Proteomes" id="UP000193200">
    <property type="component" value="Unassembled WGS sequence"/>
</dbReference>
<feature type="domain" description="Glycosyl transferase family 1" evidence="1">
    <location>
        <begin position="224"/>
        <end position="384"/>
    </location>
</feature>
<proteinExistence type="predicted"/>
<gene>
    <name evidence="2" type="primary">kanE_1</name>
    <name evidence="2" type="ORF">OCH7691_00466</name>
</gene>
<dbReference type="SUPFAM" id="SSF53756">
    <property type="entry name" value="UDP-Glycosyltransferase/glycogen phosphorylase"/>
    <property type="match status" value="1"/>
</dbReference>
<dbReference type="PANTHER" id="PTHR12526">
    <property type="entry name" value="GLYCOSYLTRANSFERASE"/>
    <property type="match status" value="1"/>
</dbReference>
<keyword evidence="2" id="KW-0808">Transferase</keyword>
<dbReference type="OrthoDB" id="9790710at2"/>
<keyword evidence="3" id="KW-1185">Reference proteome</keyword>
<evidence type="ECO:0000313" key="2">
    <source>
        <dbReference type="EMBL" id="SLN19923.1"/>
    </source>
</evidence>
<dbReference type="RefSeq" id="WP_085881805.1">
    <property type="nucleotide sequence ID" value="NZ_FWFR01000001.1"/>
</dbReference>
<dbReference type="FunCoup" id="A0A1Y5RLK3">
    <property type="interactions" value="255"/>
</dbReference>
<reference evidence="2 3" key="1">
    <citation type="submission" date="2017-03" db="EMBL/GenBank/DDBJ databases">
        <authorList>
            <person name="Afonso C.L."/>
            <person name="Miller P.J."/>
            <person name="Scott M.A."/>
            <person name="Spackman E."/>
            <person name="Goraichik I."/>
            <person name="Dimitrov K.M."/>
            <person name="Suarez D.L."/>
            <person name="Swayne D.E."/>
        </authorList>
    </citation>
    <scope>NUCLEOTIDE SEQUENCE [LARGE SCALE GENOMIC DNA]</scope>
    <source>
        <strain evidence="2 3">CECT 7691</strain>
    </source>
</reference>
<dbReference type="EC" id="2.4.1.301" evidence="2"/>
<dbReference type="GO" id="GO:0016757">
    <property type="term" value="F:glycosyltransferase activity"/>
    <property type="evidence" value="ECO:0007669"/>
    <property type="project" value="UniProtKB-KW"/>
</dbReference>
<dbReference type="PANTHER" id="PTHR12526:SF636">
    <property type="entry name" value="BLL3647 PROTEIN"/>
    <property type="match status" value="1"/>
</dbReference>
<dbReference type="CDD" id="cd03801">
    <property type="entry name" value="GT4_PimA-like"/>
    <property type="match status" value="1"/>
</dbReference>
<dbReference type="InParanoid" id="A0A1Y5RLK3"/>
<name>A0A1Y5RLK3_9PROT</name>